<evidence type="ECO:0000256" key="2">
    <source>
        <dbReference type="ARBA" id="ARBA00004496"/>
    </source>
</evidence>
<comment type="function">
    <text evidence="19">Integrase (IN) targets the VLP to the nucleus, where a subparticle preintegration complex (PIC) containing at least integrase and the newly synthesized dsDNA copy of the retrotransposon must transit the nuclear membrane. Once in the nucleus, integrase performs the integration of the dsDNA into the host genome.</text>
</comment>
<keyword evidence="6" id="KW-0548">Nucleotidyltransferase</keyword>
<dbReference type="Gene3D" id="3.30.420.10">
    <property type="entry name" value="Ribonuclease H-like superfamily/Ribonuclease H"/>
    <property type="match status" value="1"/>
</dbReference>
<dbReference type="GO" id="GO:0015074">
    <property type="term" value="P:DNA integration"/>
    <property type="evidence" value="ECO:0007669"/>
    <property type="project" value="UniProtKB-KW"/>
</dbReference>
<feature type="domain" description="Integrase catalytic" evidence="23">
    <location>
        <begin position="1"/>
        <end position="128"/>
    </location>
</feature>
<keyword evidence="10" id="KW-0378">Hydrolase</keyword>
<evidence type="ECO:0000256" key="4">
    <source>
        <dbReference type="ARBA" id="ARBA00022578"/>
    </source>
</evidence>
<evidence type="ECO:0000256" key="10">
    <source>
        <dbReference type="ARBA" id="ARBA00022801"/>
    </source>
</evidence>
<dbReference type="GO" id="GO:0005737">
    <property type="term" value="C:cytoplasm"/>
    <property type="evidence" value="ECO:0007669"/>
    <property type="project" value="UniProtKB-SubCell"/>
</dbReference>
<evidence type="ECO:0000256" key="1">
    <source>
        <dbReference type="ARBA" id="ARBA00000077"/>
    </source>
</evidence>
<dbReference type="EMBL" id="BTGB01000003">
    <property type="protein sequence ID" value="GMM46487.1"/>
    <property type="molecule type" value="Genomic_DNA"/>
</dbReference>
<proteinExistence type="predicted"/>
<evidence type="ECO:0000256" key="13">
    <source>
        <dbReference type="ARBA" id="ARBA00022908"/>
    </source>
</evidence>
<keyword evidence="16" id="KW-0238">DNA-binding</keyword>
<keyword evidence="14" id="KW-0695">RNA-directed DNA polymerase</keyword>
<evidence type="ECO:0000256" key="17">
    <source>
        <dbReference type="ARBA" id="ARBA00023172"/>
    </source>
</evidence>
<keyword evidence="25" id="KW-1185">Reference proteome</keyword>
<keyword evidence="3" id="KW-0963">Cytoplasm</keyword>
<dbReference type="InterPro" id="IPR012337">
    <property type="entry name" value="RNaseH-like_sf"/>
</dbReference>
<dbReference type="PANTHER" id="PTHR42648:SF11">
    <property type="entry name" value="TRANSPOSON TY4-P GAG-POL POLYPROTEIN"/>
    <property type="match status" value="1"/>
</dbReference>
<keyword evidence="8" id="KW-0479">Metal-binding</keyword>
<dbReference type="GO" id="GO:0003964">
    <property type="term" value="F:RNA-directed DNA polymerase activity"/>
    <property type="evidence" value="ECO:0007669"/>
    <property type="project" value="UniProtKB-KW"/>
</dbReference>
<evidence type="ECO:0000256" key="3">
    <source>
        <dbReference type="ARBA" id="ARBA00022490"/>
    </source>
</evidence>
<dbReference type="InterPro" id="IPR039537">
    <property type="entry name" value="Retrotran_Ty1/copia-like"/>
</dbReference>
<evidence type="ECO:0000256" key="22">
    <source>
        <dbReference type="SAM" id="Phobius"/>
    </source>
</evidence>
<keyword evidence="11" id="KW-0460">Magnesium</keyword>
<evidence type="ECO:0000256" key="21">
    <source>
        <dbReference type="ARBA" id="ARBA00049244"/>
    </source>
</evidence>
<keyword evidence="22" id="KW-1133">Transmembrane helix</keyword>
<feature type="transmembrane region" description="Helical" evidence="22">
    <location>
        <begin position="151"/>
        <end position="171"/>
    </location>
</feature>
<evidence type="ECO:0000256" key="5">
    <source>
        <dbReference type="ARBA" id="ARBA00022679"/>
    </source>
</evidence>
<dbReference type="SUPFAM" id="SSF53098">
    <property type="entry name" value="Ribonuclease H-like"/>
    <property type="match status" value="1"/>
</dbReference>
<evidence type="ECO:0000313" key="25">
    <source>
        <dbReference type="Proteomes" id="UP001378960"/>
    </source>
</evidence>
<reference evidence="24 25" key="1">
    <citation type="journal article" date="2023" name="Elife">
        <title>Identification of key yeast species and microbe-microbe interactions impacting larval growth of Drosophila in the wild.</title>
        <authorList>
            <person name="Mure A."/>
            <person name="Sugiura Y."/>
            <person name="Maeda R."/>
            <person name="Honda K."/>
            <person name="Sakurai N."/>
            <person name="Takahashi Y."/>
            <person name="Watada M."/>
            <person name="Katoh T."/>
            <person name="Gotoh A."/>
            <person name="Gotoh Y."/>
            <person name="Taniguchi I."/>
            <person name="Nakamura K."/>
            <person name="Hayashi T."/>
            <person name="Katayama T."/>
            <person name="Uemura T."/>
            <person name="Hattori Y."/>
        </authorList>
    </citation>
    <scope>NUCLEOTIDE SEQUENCE [LARGE SCALE GENOMIC DNA]</scope>
    <source>
        <strain evidence="24 25">PK-24</strain>
    </source>
</reference>
<keyword evidence="13" id="KW-0229">DNA integration</keyword>
<dbReference type="GO" id="GO:0003887">
    <property type="term" value="F:DNA-directed DNA polymerase activity"/>
    <property type="evidence" value="ECO:0007669"/>
    <property type="project" value="UniProtKB-KW"/>
</dbReference>
<organism evidence="24 25">
    <name type="scientific">Pichia kluyveri</name>
    <name type="common">Yeast</name>
    <dbReference type="NCBI Taxonomy" id="36015"/>
    <lineage>
        <taxon>Eukaryota</taxon>
        <taxon>Fungi</taxon>
        <taxon>Dikarya</taxon>
        <taxon>Ascomycota</taxon>
        <taxon>Saccharomycotina</taxon>
        <taxon>Pichiomycetes</taxon>
        <taxon>Pichiales</taxon>
        <taxon>Pichiaceae</taxon>
        <taxon>Pichia</taxon>
    </lineage>
</organism>
<keyword evidence="12" id="KW-0694">RNA-binding</keyword>
<evidence type="ECO:0000256" key="7">
    <source>
        <dbReference type="ARBA" id="ARBA00022722"/>
    </source>
</evidence>
<evidence type="ECO:0000313" key="24">
    <source>
        <dbReference type="EMBL" id="GMM46487.1"/>
    </source>
</evidence>
<dbReference type="AlphaFoldDB" id="A0AAV5R5A8"/>
<evidence type="ECO:0000256" key="12">
    <source>
        <dbReference type="ARBA" id="ARBA00022884"/>
    </source>
</evidence>
<evidence type="ECO:0000256" key="16">
    <source>
        <dbReference type="ARBA" id="ARBA00023125"/>
    </source>
</evidence>
<evidence type="ECO:0000256" key="19">
    <source>
        <dbReference type="ARBA" id="ARBA00025615"/>
    </source>
</evidence>
<comment type="catalytic activity">
    <reaction evidence="1">
        <text>Endonucleolytic cleavage to 5'-phosphomonoester.</text>
        <dbReference type="EC" id="3.1.26.4"/>
    </reaction>
</comment>
<keyword evidence="17" id="KW-0233">DNA recombination</keyword>
<keyword evidence="9" id="KW-0255">Endonuclease</keyword>
<dbReference type="GO" id="GO:0005634">
    <property type="term" value="C:nucleus"/>
    <property type="evidence" value="ECO:0007669"/>
    <property type="project" value="UniProtKB-ARBA"/>
</dbReference>
<dbReference type="InterPro" id="IPR001584">
    <property type="entry name" value="Integrase_cat-core"/>
</dbReference>
<keyword evidence="4" id="KW-0815">Transposition</keyword>
<dbReference type="PROSITE" id="PS50994">
    <property type="entry name" value="INTEGRASE"/>
    <property type="match status" value="1"/>
</dbReference>
<evidence type="ECO:0000256" key="9">
    <source>
        <dbReference type="ARBA" id="ARBA00022759"/>
    </source>
</evidence>
<dbReference type="GO" id="GO:0003677">
    <property type="term" value="F:DNA binding"/>
    <property type="evidence" value="ECO:0007669"/>
    <property type="project" value="UniProtKB-KW"/>
</dbReference>
<evidence type="ECO:0000256" key="8">
    <source>
        <dbReference type="ARBA" id="ARBA00022723"/>
    </source>
</evidence>
<evidence type="ECO:0000256" key="20">
    <source>
        <dbReference type="ARBA" id="ARBA00048173"/>
    </source>
</evidence>
<dbReference type="PANTHER" id="PTHR42648">
    <property type="entry name" value="TRANSPOSASE, PUTATIVE-RELATED"/>
    <property type="match status" value="1"/>
</dbReference>
<keyword evidence="5" id="KW-0808">Transferase</keyword>
<keyword evidence="15" id="KW-0239">DNA-directed DNA polymerase</keyword>
<comment type="catalytic activity">
    <reaction evidence="21">
        <text>DNA(n) + a 2'-deoxyribonucleoside 5'-triphosphate = DNA(n+1) + diphosphate</text>
        <dbReference type="Rhea" id="RHEA:22508"/>
        <dbReference type="Rhea" id="RHEA-COMP:17339"/>
        <dbReference type="Rhea" id="RHEA-COMP:17340"/>
        <dbReference type="ChEBI" id="CHEBI:33019"/>
        <dbReference type="ChEBI" id="CHEBI:61560"/>
        <dbReference type="ChEBI" id="CHEBI:173112"/>
        <dbReference type="EC" id="2.7.7.7"/>
    </reaction>
</comment>
<gene>
    <name evidence="24" type="ORF">DAPK24_030620</name>
</gene>
<dbReference type="InterPro" id="IPR036397">
    <property type="entry name" value="RNaseH_sf"/>
</dbReference>
<comment type="catalytic activity">
    <reaction evidence="20">
        <text>DNA(n) + a 2'-deoxyribonucleoside 5'-triphosphate = DNA(n+1) + diphosphate</text>
        <dbReference type="Rhea" id="RHEA:22508"/>
        <dbReference type="Rhea" id="RHEA-COMP:17339"/>
        <dbReference type="Rhea" id="RHEA-COMP:17340"/>
        <dbReference type="ChEBI" id="CHEBI:33019"/>
        <dbReference type="ChEBI" id="CHEBI:61560"/>
        <dbReference type="ChEBI" id="CHEBI:173112"/>
        <dbReference type="EC" id="2.7.7.49"/>
    </reaction>
</comment>
<evidence type="ECO:0000259" key="23">
    <source>
        <dbReference type="PROSITE" id="PS50994"/>
    </source>
</evidence>
<protein>
    <recommendedName>
        <fullName evidence="23">Integrase catalytic domain-containing protein</fullName>
    </recommendedName>
</protein>
<dbReference type="GO" id="GO:0006310">
    <property type="term" value="P:DNA recombination"/>
    <property type="evidence" value="ECO:0007669"/>
    <property type="project" value="UniProtKB-KW"/>
</dbReference>
<dbReference type="GO" id="GO:0032196">
    <property type="term" value="P:transposition"/>
    <property type="evidence" value="ECO:0007669"/>
    <property type="project" value="UniProtKB-KW"/>
</dbReference>
<evidence type="ECO:0000256" key="18">
    <source>
        <dbReference type="ARBA" id="ARBA00025590"/>
    </source>
</evidence>
<dbReference type="GO" id="GO:0046872">
    <property type="term" value="F:metal ion binding"/>
    <property type="evidence" value="ECO:0007669"/>
    <property type="project" value="UniProtKB-KW"/>
</dbReference>
<accession>A0AAV5R5A8</accession>
<comment type="function">
    <text evidence="18">Reverse transcriptase/ribonuclease H (RT) is a multifunctional enzyme that catalyzes the conversion of the retro-elements RNA genome into dsDNA within the VLP. The enzyme displays a DNA polymerase activity that can copy either DNA or RNA templates, and a ribonuclease H (RNase H) activity that cleaves the RNA strand of RNA-DNA heteroduplexes during plus-strand synthesis and hydrolyzes RNA primers. The conversion leads to a linear dsDNA copy of the retrotransposon that includes long terminal repeats (LTRs) at both ends.</text>
</comment>
<dbReference type="GO" id="GO:0003723">
    <property type="term" value="F:RNA binding"/>
    <property type="evidence" value="ECO:0007669"/>
    <property type="project" value="UniProtKB-KW"/>
</dbReference>
<sequence>MNSYFKYFISWVERQFHEKNYAVKKIFSDQGSEYLSDEVLKFLAEQGIESLTTSTYTPVSNGVAERVNLTILNDVRSMLLSSSLPSYFWIEAANYSVHIRNHIYPDKLRSSPPIAVGYAPLDVSKVHEFGEKCYIADLPYGSKTDIRGSTAIYLGLFFNLIVFVPTVHGMFFKYSSCHFYKET</sequence>
<comment type="subcellular location">
    <subcellularLocation>
        <location evidence="2">Cytoplasm</location>
    </subcellularLocation>
</comment>
<comment type="caution">
    <text evidence="24">The sequence shown here is derived from an EMBL/GenBank/DDBJ whole genome shotgun (WGS) entry which is preliminary data.</text>
</comment>
<keyword evidence="22" id="KW-0472">Membrane</keyword>
<dbReference type="Proteomes" id="UP001378960">
    <property type="component" value="Unassembled WGS sequence"/>
</dbReference>
<keyword evidence="22" id="KW-0812">Transmembrane</keyword>
<evidence type="ECO:0000256" key="6">
    <source>
        <dbReference type="ARBA" id="ARBA00022695"/>
    </source>
</evidence>
<keyword evidence="7" id="KW-0540">Nuclease</keyword>
<evidence type="ECO:0000256" key="14">
    <source>
        <dbReference type="ARBA" id="ARBA00022918"/>
    </source>
</evidence>
<evidence type="ECO:0000256" key="11">
    <source>
        <dbReference type="ARBA" id="ARBA00022842"/>
    </source>
</evidence>
<dbReference type="GO" id="GO:0004523">
    <property type="term" value="F:RNA-DNA hybrid ribonuclease activity"/>
    <property type="evidence" value="ECO:0007669"/>
    <property type="project" value="UniProtKB-EC"/>
</dbReference>
<name>A0AAV5R5A8_PICKL</name>
<evidence type="ECO:0000256" key="15">
    <source>
        <dbReference type="ARBA" id="ARBA00022932"/>
    </source>
</evidence>